<name>A0A851HTZ5_9GAMM</name>
<evidence type="ECO:0000256" key="3">
    <source>
        <dbReference type="ARBA" id="ARBA00022980"/>
    </source>
</evidence>
<evidence type="ECO:0000256" key="5">
    <source>
        <dbReference type="HAMAP-Rule" id="MF_01334"/>
    </source>
</evidence>
<feature type="compositionally biased region" description="Acidic residues" evidence="6">
    <location>
        <begin position="200"/>
        <end position="219"/>
    </location>
</feature>
<dbReference type="NCBIfam" id="NF004128">
    <property type="entry name" value="PRK05618.1-2"/>
    <property type="match status" value="1"/>
</dbReference>
<dbReference type="Gene3D" id="2.40.240.10">
    <property type="entry name" value="Ribosomal Protein L25, Chain P"/>
    <property type="match status" value="1"/>
</dbReference>
<dbReference type="GO" id="GO:0003735">
    <property type="term" value="F:structural constituent of ribosome"/>
    <property type="evidence" value="ECO:0007669"/>
    <property type="project" value="InterPro"/>
</dbReference>
<comment type="subunit">
    <text evidence="5">Part of the 50S ribosomal subunit; part of the 5S rRNA/L5/L18/L25 subcomplex. Contacts the 5S rRNA. Binds to the 5S rRNA independently of L5 and L18.</text>
</comment>
<dbReference type="InterPro" id="IPR020930">
    <property type="entry name" value="Ribosomal_uL5_bac-type"/>
</dbReference>
<gene>
    <name evidence="5" type="primary">rplY</name>
    <name evidence="5" type="synonym">ctc</name>
    <name evidence="9" type="ORF">HLV39_13385</name>
</gene>
<dbReference type="Gene3D" id="2.170.120.20">
    <property type="entry name" value="Ribosomal protein L25, beta domain"/>
    <property type="match status" value="1"/>
</dbReference>
<protein>
    <recommendedName>
        <fullName evidence="5">Large ribosomal subunit protein bL25</fullName>
    </recommendedName>
    <alternativeName>
        <fullName evidence="5">General stress protein CTC</fullName>
    </alternativeName>
</protein>
<dbReference type="InterPro" id="IPR011035">
    <property type="entry name" value="Ribosomal_bL25/Gln-tRNA_synth"/>
</dbReference>
<dbReference type="HAMAP" id="MF_01334">
    <property type="entry name" value="Ribosomal_bL25_CTC"/>
    <property type="match status" value="1"/>
</dbReference>
<evidence type="ECO:0000313" key="10">
    <source>
        <dbReference type="Proteomes" id="UP000536442"/>
    </source>
</evidence>
<comment type="function">
    <text evidence="5">This is one of the proteins that binds to the 5S RNA in the ribosome where it forms part of the central protuberance.</text>
</comment>
<dbReference type="NCBIfam" id="TIGR00731">
    <property type="entry name" value="bL25_bact_ctc"/>
    <property type="match status" value="1"/>
</dbReference>
<evidence type="ECO:0000259" key="8">
    <source>
        <dbReference type="Pfam" id="PF14693"/>
    </source>
</evidence>
<dbReference type="InterPro" id="IPR020056">
    <property type="entry name" value="Rbsml_bL25/Gln-tRNA_synth_N"/>
</dbReference>
<dbReference type="AlphaFoldDB" id="A0A851HTZ5"/>
<dbReference type="NCBIfam" id="NF004130">
    <property type="entry name" value="PRK05618.1-5"/>
    <property type="match status" value="1"/>
</dbReference>
<reference evidence="9 10" key="1">
    <citation type="submission" date="2020-03" db="EMBL/GenBank/DDBJ databases">
        <title>Metagenomic, metatranscriptomic, and metabolomic analyses revealed the key microbes and metabolic features during the fermentation of ganjang, Korean traditional soy sauce.</title>
        <authorList>
            <person name="Chun B.H."/>
            <person name="Jeon C.O."/>
        </authorList>
    </citation>
    <scope>NUCLEOTIDE SEQUENCE [LARGE SCALE GENOMIC DNA]</scope>
    <source>
        <strain evidence="9 10">KG14</strain>
    </source>
</reference>
<dbReference type="EMBL" id="JABEVQ010000007">
    <property type="protein sequence ID" value="NWN92483.1"/>
    <property type="molecule type" value="Genomic_DNA"/>
</dbReference>
<evidence type="ECO:0000313" key="9">
    <source>
        <dbReference type="EMBL" id="NWN92483.1"/>
    </source>
</evidence>
<dbReference type="PANTHER" id="PTHR33284">
    <property type="entry name" value="RIBOSOMAL PROTEIN L25/GLN-TRNA SYNTHETASE, ANTI-CODON-BINDING DOMAIN-CONTAINING PROTEIN"/>
    <property type="match status" value="1"/>
</dbReference>
<dbReference type="Pfam" id="PF01386">
    <property type="entry name" value="Ribosomal_L25p"/>
    <property type="match status" value="1"/>
</dbReference>
<accession>A0A851HTZ5</accession>
<proteinExistence type="inferred from homology"/>
<organism evidence="9 10">
    <name type="scientific">Marinobacter adhaerens</name>
    <dbReference type="NCBI Taxonomy" id="1033846"/>
    <lineage>
        <taxon>Bacteria</taxon>
        <taxon>Pseudomonadati</taxon>
        <taxon>Pseudomonadota</taxon>
        <taxon>Gammaproteobacteria</taxon>
        <taxon>Pseudomonadales</taxon>
        <taxon>Marinobacteraceae</taxon>
        <taxon>Marinobacter</taxon>
    </lineage>
</organism>
<feature type="region of interest" description="Disordered" evidence="6">
    <location>
        <begin position="179"/>
        <end position="219"/>
    </location>
</feature>
<keyword evidence="2 5" id="KW-0694">RNA-binding</keyword>
<dbReference type="GO" id="GO:0022625">
    <property type="term" value="C:cytosolic large ribosomal subunit"/>
    <property type="evidence" value="ECO:0007669"/>
    <property type="project" value="TreeGrafter"/>
</dbReference>
<dbReference type="PANTHER" id="PTHR33284:SF1">
    <property type="entry name" value="RIBOSOMAL PROTEIN L25_GLN-TRNA SYNTHETASE, ANTI-CODON-BINDING DOMAIN-CONTAINING PROTEIN"/>
    <property type="match status" value="1"/>
</dbReference>
<dbReference type="InterPro" id="IPR029751">
    <property type="entry name" value="Ribosomal_L25_dom"/>
</dbReference>
<dbReference type="InterPro" id="IPR037121">
    <property type="entry name" value="Ribosomal_bL25_C"/>
</dbReference>
<evidence type="ECO:0000256" key="6">
    <source>
        <dbReference type="SAM" id="MobiDB-lite"/>
    </source>
</evidence>
<dbReference type="SUPFAM" id="SSF50715">
    <property type="entry name" value="Ribosomal protein L25-like"/>
    <property type="match status" value="1"/>
</dbReference>
<dbReference type="Proteomes" id="UP000536442">
    <property type="component" value="Unassembled WGS sequence"/>
</dbReference>
<feature type="domain" description="Large ribosomal subunit protein bL25 beta" evidence="8">
    <location>
        <begin position="104"/>
        <end position="194"/>
    </location>
</feature>
<evidence type="ECO:0000256" key="4">
    <source>
        <dbReference type="ARBA" id="ARBA00023274"/>
    </source>
</evidence>
<keyword evidence="1 5" id="KW-0699">rRNA-binding</keyword>
<evidence type="ECO:0000259" key="7">
    <source>
        <dbReference type="Pfam" id="PF01386"/>
    </source>
</evidence>
<dbReference type="GO" id="GO:0006412">
    <property type="term" value="P:translation"/>
    <property type="evidence" value="ECO:0007669"/>
    <property type="project" value="UniProtKB-UniRule"/>
</dbReference>
<comment type="caution">
    <text evidence="9">The sequence shown here is derived from an EMBL/GenBank/DDBJ whole genome shotgun (WGS) entry which is preliminary data.</text>
</comment>
<evidence type="ECO:0000256" key="1">
    <source>
        <dbReference type="ARBA" id="ARBA00022730"/>
    </source>
</evidence>
<keyword evidence="3 5" id="KW-0689">Ribosomal protein</keyword>
<dbReference type="InterPro" id="IPR020057">
    <property type="entry name" value="Ribosomal_bL25_b-dom"/>
</dbReference>
<dbReference type="GO" id="GO:0008097">
    <property type="term" value="F:5S rRNA binding"/>
    <property type="evidence" value="ECO:0007669"/>
    <property type="project" value="InterPro"/>
</dbReference>
<dbReference type="CDD" id="cd00495">
    <property type="entry name" value="Ribosomal_L25_TL5_CTC"/>
    <property type="match status" value="1"/>
</dbReference>
<dbReference type="NCBIfam" id="NF004612">
    <property type="entry name" value="PRK05943.1"/>
    <property type="match status" value="1"/>
</dbReference>
<sequence length="219" mass="24689">MSQDFVIDAFPRDDKGRGASRRLRREERKIPAIIYGGGKDATPISIWHNELKKALENEAIFSHILTINLNGKKESVIMKDLQRHPYKLLLTHADFQRVEQDQEIFVQVPVHLLNEETAPAIKTYGGVAFRLMTEVEIACLPKDLPEFLEIDLTDIEMDQVVHMSDLKLPEGVRIPALQHGEEHDQAIVSVSQPKGVKADEEADEAEGEGESEEGSEDKE</sequence>
<comment type="similarity">
    <text evidence="5">Belongs to the bacterial ribosomal protein bL25 family. CTC subfamily.</text>
</comment>
<keyword evidence="10" id="KW-1185">Reference proteome</keyword>
<dbReference type="InterPro" id="IPR001021">
    <property type="entry name" value="Ribosomal_bL25_long"/>
</dbReference>
<feature type="domain" description="Large ribosomal subunit protein bL25 L25" evidence="7">
    <location>
        <begin position="7"/>
        <end position="95"/>
    </location>
</feature>
<evidence type="ECO:0000256" key="2">
    <source>
        <dbReference type="ARBA" id="ARBA00022884"/>
    </source>
</evidence>
<keyword evidence="4 5" id="KW-0687">Ribonucleoprotein</keyword>
<dbReference type="Pfam" id="PF14693">
    <property type="entry name" value="Ribosomal_TL5_C"/>
    <property type="match status" value="1"/>
</dbReference>